<dbReference type="Pfam" id="PF02190">
    <property type="entry name" value="LON_substr_bdg"/>
    <property type="match status" value="1"/>
</dbReference>
<organism evidence="3 4">
    <name type="scientific">Tectimicrobiota bacterium</name>
    <dbReference type="NCBI Taxonomy" id="2528274"/>
    <lineage>
        <taxon>Bacteria</taxon>
        <taxon>Pseudomonadati</taxon>
        <taxon>Nitrospinota/Tectimicrobiota group</taxon>
        <taxon>Candidatus Tectimicrobiota</taxon>
    </lineage>
</organism>
<dbReference type="PANTHER" id="PTHR46732:SF8">
    <property type="entry name" value="ATP-DEPENDENT PROTEASE LA (LON) DOMAIN PROTEIN"/>
    <property type="match status" value="1"/>
</dbReference>
<dbReference type="SMART" id="SM00464">
    <property type="entry name" value="LON"/>
    <property type="match status" value="1"/>
</dbReference>
<dbReference type="Proteomes" id="UP000752292">
    <property type="component" value="Unassembled WGS sequence"/>
</dbReference>
<dbReference type="SUPFAM" id="SSF88697">
    <property type="entry name" value="PUA domain-like"/>
    <property type="match status" value="1"/>
</dbReference>
<proteinExistence type="predicted"/>
<dbReference type="EMBL" id="JACQRX010000299">
    <property type="protein sequence ID" value="MBI4252165.1"/>
    <property type="molecule type" value="Genomic_DNA"/>
</dbReference>
<evidence type="ECO:0000259" key="2">
    <source>
        <dbReference type="PROSITE" id="PS51787"/>
    </source>
</evidence>
<dbReference type="InterPro" id="IPR015947">
    <property type="entry name" value="PUA-like_sf"/>
</dbReference>
<name>A0A932ZV92_UNCTE</name>
<feature type="domain" description="Lon N-terminal" evidence="2">
    <location>
        <begin position="1"/>
        <end position="184"/>
    </location>
</feature>
<evidence type="ECO:0000256" key="1">
    <source>
        <dbReference type="SAM" id="MobiDB-lite"/>
    </source>
</evidence>
<sequence length="204" mass="23601">MPDIRLPLFPLQVVLLPGELLPLHIFEERYKLMIGECLEEERLFGVVLVEARGIRKIGCTARITRLLEKFPDGRMNILALGEDRFEILRLFENRPYLQGETQPLKDRPGEPPPPELVQRVWEGLEAADRQNLPPEEELRADPSRFSFLAAILFRLPLPEKQALLENLSPRERLELLGGHIERRREKDRLATRHRQASARNGKPA</sequence>
<comment type="caution">
    <text evidence="3">The sequence shown here is derived from an EMBL/GenBank/DDBJ whole genome shotgun (WGS) entry which is preliminary data.</text>
</comment>
<accession>A0A932ZV92</accession>
<dbReference type="PROSITE" id="PS51787">
    <property type="entry name" value="LON_N"/>
    <property type="match status" value="1"/>
</dbReference>
<dbReference type="AlphaFoldDB" id="A0A932ZV92"/>
<gene>
    <name evidence="3" type="ORF">HY618_06860</name>
</gene>
<dbReference type="Gene3D" id="1.20.58.1480">
    <property type="match status" value="1"/>
</dbReference>
<protein>
    <submittedName>
        <fullName evidence="3">LON peptidase substrate-binding domain-containing protein</fullName>
    </submittedName>
</protein>
<feature type="region of interest" description="Disordered" evidence="1">
    <location>
        <begin position="184"/>
        <end position="204"/>
    </location>
</feature>
<reference evidence="3" key="1">
    <citation type="submission" date="2020-07" db="EMBL/GenBank/DDBJ databases">
        <title>Huge and variable diversity of episymbiotic CPR bacteria and DPANN archaea in groundwater ecosystems.</title>
        <authorList>
            <person name="He C.Y."/>
            <person name="Keren R."/>
            <person name="Whittaker M."/>
            <person name="Farag I.F."/>
            <person name="Doudna J."/>
            <person name="Cate J.H.D."/>
            <person name="Banfield J.F."/>
        </authorList>
    </citation>
    <scope>NUCLEOTIDE SEQUENCE</scope>
    <source>
        <strain evidence="3">NC_groundwater_1370_Ag_S-0.2um_69_93</strain>
    </source>
</reference>
<evidence type="ECO:0000313" key="4">
    <source>
        <dbReference type="Proteomes" id="UP000752292"/>
    </source>
</evidence>
<dbReference type="InterPro" id="IPR003111">
    <property type="entry name" value="Lon_prtase_N"/>
</dbReference>
<dbReference type="InterPro" id="IPR046336">
    <property type="entry name" value="Lon_prtase_N_sf"/>
</dbReference>
<evidence type="ECO:0000313" key="3">
    <source>
        <dbReference type="EMBL" id="MBI4252165.1"/>
    </source>
</evidence>
<dbReference type="Gene3D" id="2.30.130.40">
    <property type="entry name" value="LON domain-like"/>
    <property type="match status" value="1"/>
</dbReference>
<dbReference type="PANTHER" id="PTHR46732">
    <property type="entry name" value="ATP-DEPENDENT PROTEASE LA (LON) DOMAIN PROTEIN"/>
    <property type="match status" value="1"/>
</dbReference>